<evidence type="ECO:0000259" key="5">
    <source>
        <dbReference type="PROSITE" id="PS50600"/>
    </source>
</evidence>
<protein>
    <submittedName>
        <fullName evidence="6">Uncharacterized protein LOC105644585</fullName>
    </submittedName>
</protein>
<dbReference type="Pfam" id="PF02902">
    <property type="entry name" value="Peptidase_C48"/>
    <property type="match status" value="1"/>
</dbReference>
<dbReference type="InterPro" id="IPR003653">
    <property type="entry name" value="Peptidase_C48_C"/>
</dbReference>
<dbReference type="InterPro" id="IPR038765">
    <property type="entry name" value="Papain-like_cys_pep_sf"/>
</dbReference>
<feature type="domain" description="Ubiquitin-like protease family profile" evidence="5">
    <location>
        <begin position="1"/>
        <end position="28"/>
    </location>
</feature>
<evidence type="ECO:0000256" key="1">
    <source>
        <dbReference type="ARBA" id="ARBA00005234"/>
    </source>
</evidence>
<keyword evidence="3" id="KW-0378">Hydrolase</keyword>
<dbReference type="GO" id="GO:0016926">
    <property type="term" value="P:protein desumoylation"/>
    <property type="evidence" value="ECO:0007669"/>
    <property type="project" value="UniProtKB-ARBA"/>
</dbReference>
<dbReference type="PANTHER" id="PTHR46915:SF2">
    <property type="entry name" value="UBIQUITIN-LIKE PROTEASE 4"/>
    <property type="match status" value="1"/>
</dbReference>
<dbReference type="GO" id="GO:0006508">
    <property type="term" value="P:proteolysis"/>
    <property type="evidence" value="ECO:0007669"/>
    <property type="project" value="UniProtKB-KW"/>
</dbReference>
<comment type="similarity">
    <text evidence="1">Belongs to the peptidase C48 family.</text>
</comment>
<sequence>MCYIHFQVPQQKNDYDCGLFVLFFMERFIEEAPERLKKKDLAMFGKQWFRPEEASGLRVKIQKILLDKFQTASKSSHCPNSVSVSSDNDSP</sequence>
<keyword evidence="4" id="KW-0788">Thiol protease</keyword>
<dbReference type="SUPFAM" id="SSF54001">
    <property type="entry name" value="Cysteine proteinases"/>
    <property type="match status" value="1"/>
</dbReference>
<dbReference type="GO" id="GO:0008234">
    <property type="term" value="F:cysteine-type peptidase activity"/>
    <property type="evidence" value="ECO:0007669"/>
    <property type="project" value="UniProtKB-KW"/>
</dbReference>
<dbReference type="PANTHER" id="PTHR46915">
    <property type="entry name" value="UBIQUITIN-LIKE PROTEASE 4-RELATED"/>
    <property type="match status" value="1"/>
</dbReference>
<dbReference type="PROSITE" id="PS50600">
    <property type="entry name" value="ULP_PROTEASE"/>
    <property type="match status" value="1"/>
</dbReference>
<evidence type="ECO:0000256" key="2">
    <source>
        <dbReference type="ARBA" id="ARBA00022670"/>
    </source>
</evidence>
<dbReference type="EMBL" id="GGEC01046096">
    <property type="protein sequence ID" value="MBX26580.1"/>
    <property type="molecule type" value="Transcribed_RNA"/>
</dbReference>
<evidence type="ECO:0000256" key="3">
    <source>
        <dbReference type="ARBA" id="ARBA00022801"/>
    </source>
</evidence>
<evidence type="ECO:0000313" key="6">
    <source>
        <dbReference type="EMBL" id="MBX26580.1"/>
    </source>
</evidence>
<dbReference type="Gene3D" id="1.10.418.20">
    <property type="match status" value="1"/>
</dbReference>
<accession>A0A2P2M8N3</accession>
<reference evidence="6" key="1">
    <citation type="submission" date="2018-02" db="EMBL/GenBank/DDBJ databases">
        <title>Rhizophora mucronata_Transcriptome.</title>
        <authorList>
            <person name="Meera S.P."/>
            <person name="Sreeshan A."/>
            <person name="Augustine A."/>
        </authorList>
    </citation>
    <scope>NUCLEOTIDE SEQUENCE</scope>
    <source>
        <tissue evidence="6">Leaf</tissue>
    </source>
</reference>
<keyword evidence="2" id="KW-0645">Protease</keyword>
<name>A0A2P2M8N3_RHIMU</name>
<evidence type="ECO:0000256" key="4">
    <source>
        <dbReference type="ARBA" id="ARBA00022807"/>
    </source>
</evidence>
<organism evidence="6">
    <name type="scientific">Rhizophora mucronata</name>
    <name type="common">Asiatic mangrove</name>
    <dbReference type="NCBI Taxonomy" id="61149"/>
    <lineage>
        <taxon>Eukaryota</taxon>
        <taxon>Viridiplantae</taxon>
        <taxon>Streptophyta</taxon>
        <taxon>Embryophyta</taxon>
        <taxon>Tracheophyta</taxon>
        <taxon>Spermatophyta</taxon>
        <taxon>Magnoliopsida</taxon>
        <taxon>eudicotyledons</taxon>
        <taxon>Gunneridae</taxon>
        <taxon>Pentapetalae</taxon>
        <taxon>rosids</taxon>
        <taxon>fabids</taxon>
        <taxon>Malpighiales</taxon>
        <taxon>Rhizophoraceae</taxon>
        <taxon>Rhizophora</taxon>
    </lineage>
</organism>
<dbReference type="AlphaFoldDB" id="A0A2P2M8N3"/>
<proteinExistence type="inferred from homology"/>